<feature type="transmembrane region" description="Helical" evidence="6">
    <location>
        <begin position="72"/>
        <end position="94"/>
    </location>
</feature>
<evidence type="ECO:0000256" key="2">
    <source>
        <dbReference type="ARBA" id="ARBA00022692"/>
    </source>
</evidence>
<dbReference type="InterPro" id="IPR007016">
    <property type="entry name" value="O-antigen_ligase-rel_domated"/>
</dbReference>
<organism evidence="8 9">
    <name type="scientific">Rubrobacter xylanophilus</name>
    <dbReference type="NCBI Taxonomy" id="49319"/>
    <lineage>
        <taxon>Bacteria</taxon>
        <taxon>Bacillati</taxon>
        <taxon>Actinomycetota</taxon>
        <taxon>Rubrobacteria</taxon>
        <taxon>Rubrobacterales</taxon>
        <taxon>Rubrobacteraceae</taxon>
        <taxon>Rubrobacter</taxon>
    </lineage>
</organism>
<feature type="transmembrane region" description="Helical" evidence="6">
    <location>
        <begin position="455"/>
        <end position="473"/>
    </location>
</feature>
<feature type="transmembrane region" description="Helical" evidence="6">
    <location>
        <begin position="312"/>
        <end position="333"/>
    </location>
</feature>
<feature type="transmembrane region" description="Helical" evidence="6">
    <location>
        <begin position="195"/>
        <end position="212"/>
    </location>
</feature>
<keyword evidence="3 6" id="KW-1133">Transmembrane helix</keyword>
<name>A0A510HHG8_9ACTN</name>
<evidence type="ECO:0000259" key="7">
    <source>
        <dbReference type="Pfam" id="PF04932"/>
    </source>
</evidence>
<evidence type="ECO:0000256" key="6">
    <source>
        <dbReference type="SAM" id="Phobius"/>
    </source>
</evidence>
<dbReference type="PROSITE" id="PS50005">
    <property type="entry name" value="TPR"/>
    <property type="match status" value="1"/>
</dbReference>
<feature type="transmembrane region" description="Helical" evidence="6">
    <location>
        <begin position="129"/>
        <end position="147"/>
    </location>
</feature>
<feature type="transmembrane region" description="Helical" evidence="6">
    <location>
        <begin position="100"/>
        <end position="122"/>
    </location>
</feature>
<dbReference type="SUPFAM" id="SSF48452">
    <property type="entry name" value="TPR-like"/>
    <property type="match status" value="1"/>
</dbReference>
<feature type="transmembrane region" description="Helical" evidence="6">
    <location>
        <begin position="242"/>
        <end position="261"/>
    </location>
</feature>
<comment type="subcellular location">
    <subcellularLocation>
        <location evidence="1">Membrane</location>
        <topology evidence="1">Multi-pass membrane protein</topology>
    </subcellularLocation>
</comment>
<evidence type="ECO:0000313" key="9">
    <source>
        <dbReference type="Proteomes" id="UP000318065"/>
    </source>
</evidence>
<proteinExistence type="predicted"/>
<keyword evidence="9" id="KW-1185">Reference proteome</keyword>
<dbReference type="Gene3D" id="1.25.40.10">
    <property type="entry name" value="Tetratricopeptide repeat domain"/>
    <property type="match status" value="1"/>
</dbReference>
<dbReference type="OrthoDB" id="5241686at2"/>
<evidence type="ECO:0000313" key="8">
    <source>
        <dbReference type="EMBL" id="BBL79348.1"/>
    </source>
</evidence>
<dbReference type="RefSeq" id="WP_143527365.1">
    <property type="nucleotide sequence ID" value="NZ_AP019791.1"/>
</dbReference>
<gene>
    <name evidence="8" type="ORF">RxyAA322_12020</name>
</gene>
<evidence type="ECO:0000256" key="1">
    <source>
        <dbReference type="ARBA" id="ARBA00004141"/>
    </source>
</evidence>
<feature type="transmembrane region" description="Helical" evidence="6">
    <location>
        <begin position="17"/>
        <end position="38"/>
    </location>
</feature>
<dbReference type="Pfam" id="PF04932">
    <property type="entry name" value="Wzy_C"/>
    <property type="match status" value="1"/>
</dbReference>
<feature type="domain" description="O-antigen ligase-related" evidence="7">
    <location>
        <begin position="282"/>
        <end position="432"/>
    </location>
</feature>
<dbReference type="PANTHER" id="PTHR37422:SF13">
    <property type="entry name" value="LIPOPOLYSACCHARIDE BIOSYNTHESIS PROTEIN PA4999-RELATED"/>
    <property type="match status" value="1"/>
</dbReference>
<dbReference type="PANTHER" id="PTHR37422">
    <property type="entry name" value="TEICHURONIC ACID BIOSYNTHESIS PROTEIN TUAE"/>
    <property type="match status" value="1"/>
</dbReference>
<feature type="repeat" description="TPR" evidence="5">
    <location>
        <begin position="598"/>
        <end position="631"/>
    </location>
</feature>
<feature type="transmembrane region" description="Helical" evidence="6">
    <location>
        <begin position="479"/>
        <end position="498"/>
    </location>
</feature>
<feature type="transmembrane region" description="Helical" evidence="6">
    <location>
        <begin position="424"/>
        <end position="443"/>
    </location>
</feature>
<evidence type="ECO:0000256" key="5">
    <source>
        <dbReference type="PROSITE-ProRule" id="PRU00339"/>
    </source>
</evidence>
<feature type="transmembrane region" description="Helical" evidence="6">
    <location>
        <begin position="281"/>
        <end position="300"/>
    </location>
</feature>
<dbReference type="InterPro" id="IPR011990">
    <property type="entry name" value="TPR-like_helical_dom_sf"/>
</dbReference>
<evidence type="ECO:0000256" key="3">
    <source>
        <dbReference type="ARBA" id="ARBA00022989"/>
    </source>
</evidence>
<dbReference type="GO" id="GO:0016020">
    <property type="term" value="C:membrane"/>
    <property type="evidence" value="ECO:0007669"/>
    <property type="project" value="UniProtKB-SubCell"/>
</dbReference>
<protein>
    <recommendedName>
        <fullName evidence="7">O-antigen ligase-related domain-containing protein</fullName>
    </recommendedName>
</protein>
<feature type="transmembrane region" description="Helical" evidence="6">
    <location>
        <begin position="44"/>
        <end position="65"/>
    </location>
</feature>
<dbReference type="InterPro" id="IPR019734">
    <property type="entry name" value="TPR_rpt"/>
</dbReference>
<feature type="transmembrane region" description="Helical" evidence="6">
    <location>
        <begin position="218"/>
        <end position="235"/>
    </location>
</feature>
<reference evidence="8" key="1">
    <citation type="journal article" date="2019" name="Microbiol. Resour. Announc.">
        <title>Complete Genome Sequence of Rubrobacter xylanophilus Strain AA3-22, Isolated from Arima Onsen in Japan.</title>
        <authorList>
            <person name="Tomariguchi N."/>
            <person name="Miyazaki K."/>
        </authorList>
    </citation>
    <scope>NUCLEOTIDE SEQUENCE [LARGE SCALE GENOMIC DNA]</scope>
    <source>
        <strain evidence="8">AA3-22</strain>
    </source>
</reference>
<feature type="transmembrane region" description="Helical" evidence="6">
    <location>
        <begin position="510"/>
        <end position="532"/>
    </location>
</feature>
<keyword evidence="4 6" id="KW-0472">Membrane</keyword>
<dbReference type="AlphaFoldDB" id="A0A510HHG8"/>
<feature type="transmembrane region" description="Helical" evidence="6">
    <location>
        <begin position="167"/>
        <end position="188"/>
    </location>
</feature>
<dbReference type="EMBL" id="AP019791">
    <property type="protein sequence ID" value="BBL79348.1"/>
    <property type="molecule type" value="Genomic_DNA"/>
</dbReference>
<dbReference type="InterPro" id="IPR051533">
    <property type="entry name" value="WaaL-like"/>
</dbReference>
<sequence>MSGPAILDKLPGGRRRLICSLALSGLALLASWMGYRYGGYYVEGWAPAALVVAALLLALAATGTLGRMRSAWSAAAAALFTGYAAWTFLSLLWSRDLGEAWQGAGLTLLYLLTFWASLSLVANGASRRWVLAALVLGPAVVAALTLSRLAPQAEELFVNGRLLGAAGYFNAEAALLLLPFWAGIYLAGSRRVHPPLRAASLAAAALCSQLAVLTQSRGAMLALAASLPVFFLLSGQRLRGAMALLPVAAALAATFPGLNGVYLAGEGTALEEALRRTGPHVWLAVLAVGACGLGWALLDARWRPSPGATRAAGAAALAAGLLLASAGGAAFYAREGNPVRWGQEKLEAFQSDDASGQERSRYLSASGSGRITMWQVAWEDFTRHPVLGVGTHNYEATYYRLREERAGYVRQPHSLPLEVLAERGAVGGALFFGFLAVCAAAGLRRLAGLNAEGRAQLAAAAAGATYWLVHSGLEWFWQFPAITVPAMIYLSLLVAPWSRREEENARRPELSLRAAGAGLAALMAATALPLYVADSYARQSTAADNPWVALQKLETARRFNPVSSELPLREAALLERVGDWPEATAAYAAAIRRSPEHYAPYAALAGFYERHGDAANALKLYRRALELNPLEPDLRGKVRQLEEASPSSPARG</sequence>
<evidence type="ECO:0000256" key="4">
    <source>
        <dbReference type="ARBA" id="ARBA00023136"/>
    </source>
</evidence>
<keyword evidence="2 6" id="KW-0812">Transmembrane</keyword>
<keyword evidence="5" id="KW-0802">TPR repeat</keyword>
<dbReference type="Proteomes" id="UP000318065">
    <property type="component" value="Chromosome"/>
</dbReference>
<accession>A0A510HHG8</accession>